<evidence type="ECO:0000313" key="2">
    <source>
        <dbReference type="EMBL" id="MDX8151953.1"/>
    </source>
</evidence>
<keyword evidence="3" id="KW-1185">Reference proteome</keyword>
<gene>
    <name evidence="2" type="ORF">SK069_10145</name>
</gene>
<dbReference type="Pfam" id="PF00753">
    <property type="entry name" value="Lactamase_B"/>
    <property type="match status" value="1"/>
</dbReference>
<protein>
    <submittedName>
        <fullName evidence="2">MBL fold metallo-hydrolase</fullName>
    </submittedName>
</protein>
<dbReference type="Gene3D" id="3.60.15.10">
    <property type="entry name" value="Ribonuclease Z/Hydroxyacylglutathione hydrolase-like"/>
    <property type="match status" value="1"/>
</dbReference>
<dbReference type="SMART" id="SM00849">
    <property type="entry name" value="Lactamase_B"/>
    <property type="match status" value="1"/>
</dbReference>
<comment type="caution">
    <text evidence="2">The sequence shown here is derived from an EMBL/GenBank/DDBJ whole genome shotgun (WGS) entry which is preliminary data.</text>
</comment>
<dbReference type="InterPro" id="IPR036866">
    <property type="entry name" value="RibonucZ/Hydroxyglut_hydro"/>
</dbReference>
<dbReference type="InterPro" id="IPR001279">
    <property type="entry name" value="Metallo-B-lactamas"/>
</dbReference>
<dbReference type="Proteomes" id="UP001277761">
    <property type="component" value="Unassembled WGS sequence"/>
</dbReference>
<reference evidence="2 3" key="1">
    <citation type="submission" date="2023-11" db="EMBL/GenBank/DDBJ databases">
        <authorList>
            <person name="Xu M."/>
            <person name="Jiang T."/>
        </authorList>
    </citation>
    <scope>NUCLEOTIDE SEQUENCE [LARGE SCALE GENOMIC DNA]</scope>
    <source>
        <strain evidence="2 3">SD</strain>
    </source>
</reference>
<accession>A0ABU4VM31</accession>
<organism evidence="2 3">
    <name type="scientific">Patulibacter brassicae</name>
    <dbReference type="NCBI Taxonomy" id="1705717"/>
    <lineage>
        <taxon>Bacteria</taxon>
        <taxon>Bacillati</taxon>
        <taxon>Actinomycetota</taxon>
        <taxon>Thermoleophilia</taxon>
        <taxon>Solirubrobacterales</taxon>
        <taxon>Patulibacteraceae</taxon>
        <taxon>Patulibacter</taxon>
    </lineage>
</organism>
<evidence type="ECO:0000313" key="3">
    <source>
        <dbReference type="Proteomes" id="UP001277761"/>
    </source>
</evidence>
<dbReference type="PANTHER" id="PTHR42951:SF17">
    <property type="entry name" value="METALLO-BETA-LACTAMASE DOMAIN-CONTAINING PROTEIN"/>
    <property type="match status" value="1"/>
</dbReference>
<dbReference type="RefSeq" id="WP_319954108.1">
    <property type="nucleotide sequence ID" value="NZ_JAXAVX010000004.1"/>
</dbReference>
<dbReference type="PANTHER" id="PTHR42951">
    <property type="entry name" value="METALLO-BETA-LACTAMASE DOMAIN-CONTAINING"/>
    <property type="match status" value="1"/>
</dbReference>
<dbReference type="InterPro" id="IPR050855">
    <property type="entry name" value="NDM-1-like"/>
</dbReference>
<dbReference type="SUPFAM" id="SSF56281">
    <property type="entry name" value="Metallo-hydrolase/oxidoreductase"/>
    <property type="match status" value="1"/>
</dbReference>
<proteinExistence type="predicted"/>
<dbReference type="EMBL" id="JAXAVX010000004">
    <property type="protein sequence ID" value="MDX8151953.1"/>
    <property type="molecule type" value="Genomic_DNA"/>
</dbReference>
<name>A0ABU4VM31_9ACTN</name>
<dbReference type="CDD" id="cd07721">
    <property type="entry name" value="yflN-like_MBL-fold"/>
    <property type="match status" value="1"/>
</dbReference>
<sequence>MREVAEDVFHLSLLPRDAVNAYLVGDVLVDAGYAALAKRVLKAVRGRAVARHVVTHAHVDHGGGSRKVAEALQVPVLAGERDVAAMRTGEMVVDLPGPLEKVVSRYGRFPGVPQTEPLAIGSEVGPGFVVLDTPGHSPGHVSLWRERDGVLICGDVVNTMSLVTTRPGLQEPPAIFTPDVARNRGSVRELAALEPRLVLAGHGPIVRDAAAPLAALAARLPQD</sequence>
<evidence type="ECO:0000259" key="1">
    <source>
        <dbReference type="SMART" id="SM00849"/>
    </source>
</evidence>
<feature type="domain" description="Metallo-beta-lactamase" evidence="1">
    <location>
        <begin position="18"/>
        <end position="202"/>
    </location>
</feature>